<dbReference type="SUPFAM" id="SSF55781">
    <property type="entry name" value="GAF domain-like"/>
    <property type="match status" value="1"/>
</dbReference>
<dbReference type="Pfam" id="PF13185">
    <property type="entry name" value="GAF_2"/>
    <property type="match status" value="1"/>
</dbReference>
<keyword evidence="4" id="KW-0808">Transferase</keyword>
<evidence type="ECO:0000256" key="4">
    <source>
        <dbReference type="ARBA" id="ARBA00022679"/>
    </source>
</evidence>
<keyword evidence="3" id="KW-0597">Phosphoprotein</keyword>
<keyword evidence="5" id="KW-0547">Nucleotide-binding</keyword>
<dbReference type="SMART" id="SM00911">
    <property type="entry name" value="HWE_HK"/>
    <property type="match status" value="1"/>
</dbReference>
<dbReference type="InterPro" id="IPR029016">
    <property type="entry name" value="GAF-like_dom_sf"/>
</dbReference>
<sequence>MIIDSVPPQDLYITADLHRRIPRVTDYLGEKLALQDIGGQMLDHPEQVLPRLVERAMQMTGATSAGISAFEPQEGTPGIFRWRDLYGDLACFEGATTPRNYSPCGVCLDRFEPTLTRRPERYYSWIADAGVVCPEVLLVPLYVAHGQPLGTLWVVSEKEGQFDSGHARIMRELASFAGIALAVLQNQQQLQDALAHQELVSREMEHRVNNVFFVIDAMIHVGKRTATSTPEFADTLSGRLQALAAAHALVRRGFGLEPPGSQRPAATLHELVDAIFKPYATANQSRRTVNGKDFDLNGRAITSLALVFHELATNAAKYGALSAEAGHVSLSWEAQGETLAIQWLEEGGPPITATPAHEGFGSTLLRNTLIRQLGGNFVTHWREAGLTVEISLPLMRLTNCS</sequence>
<evidence type="ECO:0000256" key="1">
    <source>
        <dbReference type="ARBA" id="ARBA00000085"/>
    </source>
</evidence>
<dbReference type="Pfam" id="PF07536">
    <property type="entry name" value="HWE_HK"/>
    <property type="match status" value="1"/>
</dbReference>
<feature type="domain" description="Signal transduction histidine kinase HWE region" evidence="8">
    <location>
        <begin position="203"/>
        <end position="293"/>
    </location>
</feature>
<reference evidence="9 10" key="1">
    <citation type="submission" date="2020-10" db="EMBL/GenBank/DDBJ databases">
        <authorList>
            <person name="Peeters C."/>
        </authorList>
    </citation>
    <scope>NUCLEOTIDE SEQUENCE [LARGE SCALE GENOMIC DNA]</scope>
    <source>
        <strain evidence="9 10">LMG 27952</strain>
    </source>
</reference>
<organism evidence="9 10">
    <name type="scientific">Paraburkholderia hiiakae</name>
    <dbReference type="NCBI Taxonomy" id="1081782"/>
    <lineage>
        <taxon>Bacteria</taxon>
        <taxon>Pseudomonadati</taxon>
        <taxon>Pseudomonadota</taxon>
        <taxon>Betaproteobacteria</taxon>
        <taxon>Burkholderiales</taxon>
        <taxon>Burkholderiaceae</taxon>
        <taxon>Paraburkholderia</taxon>
    </lineage>
</organism>
<keyword evidence="6" id="KW-0418">Kinase</keyword>
<dbReference type="Proteomes" id="UP000656319">
    <property type="component" value="Unassembled WGS sequence"/>
</dbReference>
<protein>
    <recommendedName>
        <fullName evidence="2">histidine kinase</fullName>
        <ecNumber evidence="2">2.7.13.3</ecNumber>
    </recommendedName>
</protein>
<name>A0ABM8P506_9BURK</name>
<evidence type="ECO:0000256" key="3">
    <source>
        <dbReference type="ARBA" id="ARBA00022553"/>
    </source>
</evidence>
<dbReference type="Gene3D" id="3.30.565.10">
    <property type="entry name" value="Histidine kinase-like ATPase, C-terminal domain"/>
    <property type="match status" value="1"/>
</dbReference>
<comment type="caution">
    <text evidence="9">The sequence shown here is derived from an EMBL/GenBank/DDBJ whole genome shotgun (WGS) entry which is preliminary data.</text>
</comment>
<dbReference type="PANTHER" id="PTHR41523">
    <property type="entry name" value="TWO-COMPONENT SYSTEM SENSOR PROTEIN"/>
    <property type="match status" value="1"/>
</dbReference>
<evidence type="ECO:0000259" key="8">
    <source>
        <dbReference type="SMART" id="SM00911"/>
    </source>
</evidence>
<dbReference type="InterPro" id="IPR036890">
    <property type="entry name" value="HATPase_C_sf"/>
</dbReference>
<evidence type="ECO:0000256" key="2">
    <source>
        <dbReference type="ARBA" id="ARBA00012438"/>
    </source>
</evidence>
<keyword evidence="10" id="KW-1185">Reference proteome</keyword>
<proteinExistence type="predicted"/>
<dbReference type="PANTHER" id="PTHR41523:SF8">
    <property type="entry name" value="ETHYLENE RESPONSE SENSOR PROTEIN"/>
    <property type="match status" value="1"/>
</dbReference>
<evidence type="ECO:0000313" key="9">
    <source>
        <dbReference type="EMBL" id="CAD6556493.1"/>
    </source>
</evidence>
<comment type="catalytic activity">
    <reaction evidence="1">
        <text>ATP + protein L-histidine = ADP + protein N-phospho-L-histidine.</text>
        <dbReference type="EC" id="2.7.13.3"/>
    </reaction>
</comment>
<gene>
    <name evidence="9" type="ORF">LMG27952_06121</name>
</gene>
<keyword evidence="7" id="KW-0067">ATP-binding</keyword>
<evidence type="ECO:0000256" key="7">
    <source>
        <dbReference type="ARBA" id="ARBA00022840"/>
    </source>
</evidence>
<dbReference type="InterPro" id="IPR003018">
    <property type="entry name" value="GAF"/>
</dbReference>
<accession>A0ABM8P506</accession>
<dbReference type="EC" id="2.7.13.3" evidence="2"/>
<evidence type="ECO:0000313" key="10">
    <source>
        <dbReference type="Proteomes" id="UP000656319"/>
    </source>
</evidence>
<dbReference type="SUPFAM" id="SSF55874">
    <property type="entry name" value="ATPase domain of HSP90 chaperone/DNA topoisomerase II/histidine kinase"/>
    <property type="match status" value="1"/>
</dbReference>
<dbReference type="Gene3D" id="3.30.450.40">
    <property type="match status" value="1"/>
</dbReference>
<dbReference type="InterPro" id="IPR011102">
    <property type="entry name" value="Sig_transdc_His_kinase_HWE"/>
</dbReference>
<dbReference type="EMBL" id="CAJHCQ010000021">
    <property type="protein sequence ID" value="CAD6556493.1"/>
    <property type="molecule type" value="Genomic_DNA"/>
</dbReference>
<evidence type="ECO:0000256" key="6">
    <source>
        <dbReference type="ARBA" id="ARBA00022777"/>
    </source>
</evidence>
<dbReference type="RefSeq" id="WP_201699644.1">
    <property type="nucleotide sequence ID" value="NZ_CAJHCQ010000021.1"/>
</dbReference>
<evidence type="ECO:0000256" key="5">
    <source>
        <dbReference type="ARBA" id="ARBA00022741"/>
    </source>
</evidence>